<evidence type="ECO:0000313" key="3">
    <source>
        <dbReference type="Proteomes" id="UP000075615"/>
    </source>
</evidence>
<dbReference type="Proteomes" id="UP000075615">
    <property type="component" value="Unassembled WGS sequence"/>
</dbReference>
<protein>
    <submittedName>
        <fullName evidence="2">Uncharacterized protein</fullName>
    </submittedName>
</protein>
<keyword evidence="3" id="KW-1185">Reference proteome</keyword>
<keyword evidence="1" id="KW-1133">Transmembrane helix</keyword>
<name>A0A150XV73_9BACT</name>
<comment type="caution">
    <text evidence="2">The sequence shown here is derived from an EMBL/GenBank/DDBJ whole genome shotgun (WGS) entry which is preliminary data.</text>
</comment>
<reference evidence="2 3" key="1">
    <citation type="submission" date="2016-01" db="EMBL/GenBank/DDBJ databases">
        <title>Genome sequencing of Roseivirga echinicomitans KMM 6058.</title>
        <authorList>
            <person name="Selvaratnam C."/>
            <person name="Thevarajoo S."/>
            <person name="Goh K.M."/>
            <person name="Ee R."/>
            <person name="Chan K.-G."/>
            <person name="Chong C.S."/>
        </authorList>
    </citation>
    <scope>NUCLEOTIDE SEQUENCE [LARGE SCALE GENOMIC DNA]</scope>
    <source>
        <strain evidence="2 3">KMM 6058</strain>
    </source>
</reference>
<evidence type="ECO:0000313" key="2">
    <source>
        <dbReference type="EMBL" id="KYG82525.1"/>
    </source>
</evidence>
<gene>
    <name evidence="2" type="ORF">AWN68_14830</name>
</gene>
<sequence length="132" mass="15891">MIEMRKKEFIYKYKYIFFPVFGAAALFLFGSVIMLLWNWLMPDLFGLTTITFWQALGLFILSRILFSGMGGKGKRSHRKKCRTHSGREEWMNMNPEERKEWFKKRKFAQWMEHKNDCFSDSDVKEKDGPDRE</sequence>
<keyword evidence="1" id="KW-0472">Membrane</keyword>
<feature type="transmembrane region" description="Helical" evidence="1">
    <location>
        <begin position="45"/>
        <end position="66"/>
    </location>
</feature>
<accession>A0A150XV73</accession>
<keyword evidence="1" id="KW-0812">Transmembrane</keyword>
<organism evidence="2 3">
    <name type="scientific">Roseivirga echinicomitans</name>
    <dbReference type="NCBI Taxonomy" id="296218"/>
    <lineage>
        <taxon>Bacteria</taxon>
        <taxon>Pseudomonadati</taxon>
        <taxon>Bacteroidota</taxon>
        <taxon>Cytophagia</taxon>
        <taxon>Cytophagales</taxon>
        <taxon>Roseivirgaceae</taxon>
        <taxon>Roseivirga</taxon>
    </lineage>
</organism>
<evidence type="ECO:0000256" key="1">
    <source>
        <dbReference type="SAM" id="Phobius"/>
    </source>
</evidence>
<dbReference type="STRING" id="296218.AWN68_14830"/>
<proteinExistence type="predicted"/>
<feature type="transmembrane region" description="Helical" evidence="1">
    <location>
        <begin position="15"/>
        <end position="39"/>
    </location>
</feature>
<dbReference type="AlphaFoldDB" id="A0A150XV73"/>
<dbReference type="EMBL" id="LRDB01000003">
    <property type="protein sequence ID" value="KYG82525.1"/>
    <property type="molecule type" value="Genomic_DNA"/>
</dbReference>